<organism evidence="2 3">
    <name type="scientific">Flavobacterium rhizosphaerae</name>
    <dbReference type="NCBI Taxonomy" id="3163298"/>
    <lineage>
        <taxon>Bacteria</taxon>
        <taxon>Pseudomonadati</taxon>
        <taxon>Bacteroidota</taxon>
        <taxon>Flavobacteriia</taxon>
        <taxon>Flavobacteriales</taxon>
        <taxon>Flavobacteriaceae</taxon>
        <taxon>Flavobacterium</taxon>
    </lineage>
</organism>
<evidence type="ECO:0000313" key="2">
    <source>
        <dbReference type="EMBL" id="MFL9843684.1"/>
    </source>
</evidence>
<reference evidence="2 3" key="1">
    <citation type="submission" date="2024-06" db="EMBL/GenBank/DDBJ databases">
        <authorList>
            <person name="Kaempfer P."/>
            <person name="Viver T."/>
        </authorList>
    </citation>
    <scope>NUCLEOTIDE SEQUENCE [LARGE SCALE GENOMIC DNA]</scope>
    <source>
        <strain evidence="2 3">ST-119</strain>
    </source>
</reference>
<comment type="caution">
    <text evidence="2">The sequence shown here is derived from an EMBL/GenBank/DDBJ whole genome shotgun (WGS) entry which is preliminary data.</text>
</comment>
<gene>
    <name evidence="2" type="ORF">ABS766_04555</name>
</gene>
<evidence type="ECO:0008006" key="4">
    <source>
        <dbReference type="Google" id="ProtNLM"/>
    </source>
</evidence>
<sequence>MKFLFCFISVLICGNLLAQPPRVELAPTGFAPIKVSIPATDTKKLVDLSAEWAKAYNKNVRGADVTDVTENSMKISAYKSNGFFYRERGETFYHKIRYTVELHFYSDHYGLQFTVNDIYADDDVLLDYNLHNYFTSDGKMKEGYTGLKSSIEDTVNDIIQSHYKFITNYR</sequence>
<dbReference type="EMBL" id="JBELPZ010000003">
    <property type="protein sequence ID" value="MFL9843684.1"/>
    <property type="molecule type" value="Genomic_DNA"/>
</dbReference>
<feature type="chain" id="PRO_5047149865" description="DUF4468 domain-containing protein" evidence="1">
    <location>
        <begin position="19"/>
        <end position="170"/>
    </location>
</feature>
<feature type="signal peptide" evidence="1">
    <location>
        <begin position="1"/>
        <end position="18"/>
    </location>
</feature>
<accession>A0ABW8YU01</accession>
<name>A0ABW8YU01_9FLAO</name>
<dbReference type="RefSeq" id="WP_408083939.1">
    <property type="nucleotide sequence ID" value="NZ_JBELPZ010000003.1"/>
</dbReference>
<protein>
    <recommendedName>
        <fullName evidence="4">DUF4468 domain-containing protein</fullName>
    </recommendedName>
</protein>
<keyword evidence="3" id="KW-1185">Reference proteome</keyword>
<keyword evidence="1" id="KW-0732">Signal</keyword>
<dbReference type="Proteomes" id="UP001629156">
    <property type="component" value="Unassembled WGS sequence"/>
</dbReference>
<evidence type="ECO:0000313" key="3">
    <source>
        <dbReference type="Proteomes" id="UP001629156"/>
    </source>
</evidence>
<proteinExistence type="predicted"/>
<evidence type="ECO:0000256" key="1">
    <source>
        <dbReference type="SAM" id="SignalP"/>
    </source>
</evidence>